<feature type="region of interest" description="Disordered" evidence="1">
    <location>
        <begin position="80"/>
        <end position="147"/>
    </location>
</feature>
<gene>
    <name evidence="2" type="ORF">MNBD_GAMMA13-2010</name>
</gene>
<feature type="compositionally biased region" description="Basic and acidic residues" evidence="1">
    <location>
        <begin position="46"/>
        <end position="55"/>
    </location>
</feature>
<feature type="region of interest" description="Disordered" evidence="1">
    <location>
        <begin position="34"/>
        <end position="55"/>
    </location>
</feature>
<accession>A0A3B0ZPJ8</accession>
<evidence type="ECO:0000256" key="1">
    <source>
        <dbReference type="SAM" id="MobiDB-lite"/>
    </source>
</evidence>
<sequence>MKTPLAICLSITVLATGSLAPVFAQDERQPLADDIETSDQLIRSVDPSKRNRQYGEKDIYISGEGAKQNQLVTPDALEQSLDTQTQAADTADTRKDVKLKPREVTEEDKAIETPDRLLRTLRKNVTGGGNKNRNDLVTPDPLMDNVN</sequence>
<dbReference type="EMBL" id="UOFK01000361">
    <property type="protein sequence ID" value="VAW83324.1"/>
    <property type="molecule type" value="Genomic_DNA"/>
</dbReference>
<name>A0A3B0ZPJ8_9ZZZZ</name>
<protein>
    <submittedName>
        <fullName evidence="2">Uncharacterized protein</fullName>
    </submittedName>
</protein>
<feature type="compositionally biased region" description="Basic and acidic residues" evidence="1">
    <location>
        <begin position="91"/>
        <end position="118"/>
    </location>
</feature>
<evidence type="ECO:0000313" key="2">
    <source>
        <dbReference type="EMBL" id="VAW83324.1"/>
    </source>
</evidence>
<proteinExistence type="predicted"/>
<reference evidence="2" key="1">
    <citation type="submission" date="2018-06" db="EMBL/GenBank/DDBJ databases">
        <authorList>
            <person name="Zhirakovskaya E."/>
        </authorList>
    </citation>
    <scope>NUCLEOTIDE SEQUENCE</scope>
</reference>
<dbReference type="AlphaFoldDB" id="A0A3B0ZPJ8"/>
<organism evidence="2">
    <name type="scientific">hydrothermal vent metagenome</name>
    <dbReference type="NCBI Taxonomy" id="652676"/>
    <lineage>
        <taxon>unclassified sequences</taxon>
        <taxon>metagenomes</taxon>
        <taxon>ecological metagenomes</taxon>
    </lineage>
</organism>